<gene>
    <name evidence="2" type="ORF">SAMN02927925_00066</name>
</gene>
<evidence type="ECO:0000313" key="3">
    <source>
        <dbReference type="Proteomes" id="UP000182124"/>
    </source>
</evidence>
<dbReference type="Proteomes" id="UP000182124">
    <property type="component" value="Unassembled WGS sequence"/>
</dbReference>
<accession>A0A1G4V205</accession>
<dbReference type="AlphaFoldDB" id="A0A1G4V205"/>
<feature type="chain" id="PRO_5010370506" description="Repeat protein (TIGR03806 family)" evidence="1">
    <location>
        <begin position="24"/>
        <end position="370"/>
    </location>
</feature>
<sequence>MQQNYLLKLTGLLSLLAILILLACNSDDEQEEYTPVSPVIMDLTQVPFPKLSDYKFFQGDLKNQNPSYKVLPYEPASQLFTDYAHKKRFVWMPVGSKATYNGDGKVLKFPIGTALIKTFYYENVEPSNTTQIIETRVMIKKGVDVNQNDVWIFANYVWNSEQTEAFLDMNGSYFPISWKDENNVTKSSNYRIPSETECLMCHKSNELPIPIGPKPQNLNYNFTYTNGAKNQLAKWVEEGYLESYPTNIVSVVNWKDTSKPLETRVRSYIDANCAHCHATNSHCDYRPIRFAFSETADPTNLGVCVAPQENIDNSLTHIVNKGNSQRSVMHFRMNSVNEATRMPLLGRTIVHQEGVQLIEEWINTLNPACN</sequence>
<dbReference type="EMBL" id="FMTY01000001">
    <property type="protein sequence ID" value="SCW99957.1"/>
    <property type="molecule type" value="Genomic_DNA"/>
</dbReference>
<feature type="signal peptide" evidence="1">
    <location>
        <begin position="1"/>
        <end position="23"/>
    </location>
</feature>
<protein>
    <recommendedName>
        <fullName evidence="4">Repeat protein (TIGR03806 family)</fullName>
    </recommendedName>
</protein>
<name>A0A1G4V205_9FLAO</name>
<evidence type="ECO:0000313" key="2">
    <source>
        <dbReference type="EMBL" id="SCW99957.1"/>
    </source>
</evidence>
<proteinExistence type="predicted"/>
<evidence type="ECO:0008006" key="4">
    <source>
        <dbReference type="Google" id="ProtNLM"/>
    </source>
</evidence>
<evidence type="ECO:0000256" key="1">
    <source>
        <dbReference type="SAM" id="SignalP"/>
    </source>
</evidence>
<dbReference type="eggNOG" id="COG2010">
    <property type="taxonomic scope" value="Bacteria"/>
</dbReference>
<dbReference type="STRING" id="329186.SAMN02927925_00066"/>
<keyword evidence="1" id="KW-0732">Signal</keyword>
<reference evidence="2 3" key="1">
    <citation type="submission" date="2016-10" db="EMBL/GenBank/DDBJ databases">
        <authorList>
            <person name="de Groot N.N."/>
        </authorList>
    </citation>
    <scope>NUCLEOTIDE SEQUENCE [LARGE SCALE GENOMIC DNA]</scope>
    <source>
        <strain evidence="2 3">CGMCC 1.3801</strain>
    </source>
</reference>
<organism evidence="2 3">
    <name type="scientific">Flavobacterium saliperosum</name>
    <dbReference type="NCBI Taxonomy" id="329186"/>
    <lineage>
        <taxon>Bacteria</taxon>
        <taxon>Pseudomonadati</taxon>
        <taxon>Bacteroidota</taxon>
        <taxon>Flavobacteriia</taxon>
        <taxon>Flavobacteriales</taxon>
        <taxon>Flavobacteriaceae</taxon>
        <taxon>Flavobacterium</taxon>
    </lineage>
</organism>
<dbReference type="RefSeq" id="WP_023575161.1">
    <property type="nucleotide sequence ID" value="NZ_CBCSBQ010000013.1"/>
</dbReference>